<dbReference type="CDD" id="cd00657">
    <property type="entry name" value="Ferritin_like"/>
    <property type="match status" value="1"/>
</dbReference>
<dbReference type="InterPro" id="IPR012347">
    <property type="entry name" value="Ferritin-like"/>
</dbReference>
<dbReference type="SUPFAM" id="SSF47240">
    <property type="entry name" value="Ferritin-like"/>
    <property type="match status" value="1"/>
</dbReference>
<dbReference type="InterPro" id="IPR010287">
    <property type="entry name" value="DUF892_YciF-like"/>
</dbReference>
<dbReference type="Gene3D" id="1.20.1260.10">
    <property type="match status" value="1"/>
</dbReference>
<keyword evidence="2" id="KW-1185">Reference proteome</keyword>
<accession>A0ABV7AP63</accession>
<name>A0ABV7AP63_9GAMM</name>
<organism evidence="1 2">
    <name type="scientific">Azotobacter bryophylli</name>
    <dbReference type="NCBI Taxonomy" id="1986537"/>
    <lineage>
        <taxon>Bacteria</taxon>
        <taxon>Pseudomonadati</taxon>
        <taxon>Pseudomonadota</taxon>
        <taxon>Gammaproteobacteria</taxon>
        <taxon>Pseudomonadales</taxon>
        <taxon>Pseudomonadaceae</taxon>
        <taxon>Azotobacter</taxon>
    </lineage>
</organism>
<sequence>MATAQEHLLDWLRDAHAMEQQAEQMLQSFSERIEHYPQLKTRIDQHIEETRWQQQQVENCIKRLGSSTSTLKDIAGKLMAFGQGLSGVVMSDEVIKGAMSGYVFENMEIASYTILSAAAETVGDLETKRVVQEILAQEEAMAQWMLAHLPELTTAFLTRAETPDVEAKR</sequence>
<protein>
    <submittedName>
        <fullName evidence="1">Ferritin-like domain-containing protein</fullName>
    </submittedName>
</protein>
<evidence type="ECO:0000313" key="1">
    <source>
        <dbReference type="EMBL" id="MFC2971060.1"/>
    </source>
</evidence>
<dbReference type="InterPro" id="IPR009078">
    <property type="entry name" value="Ferritin-like_SF"/>
</dbReference>
<evidence type="ECO:0000313" key="2">
    <source>
        <dbReference type="Proteomes" id="UP001595457"/>
    </source>
</evidence>
<gene>
    <name evidence="1" type="ORF">ACFOJE_02360</name>
</gene>
<dbReference type="Pfam" id="PF05974">
    <property type="entry name" value="DUF892"/>
    <property type="match status" value="1"/>
</dbReference>
<reference evidence="2" key="1">
    <citation type="journal article" date="2019" name="Int. J. Syst. Evol. Microbiol.">
        <title>The Global Catalogue of Microorganisms (GCM) 10K type strain sequencing project: providing services to taxonomists for standard genome sequencing and annotation.</title>
        <authorList>
            <consortium name="The Broad Institute Genomics Platform"/>
            <consortium name="The Broad Institute Genome Sequencing Center for Infectious Disease"/>
            <person name="Wu L."/>
            <person name="Ma J."/>
        </authorList>
    </citation>
    <scope>NUCLEOTIDE SEQUENCE [LARGE SCALE GENOMIC DNA]</scope>
    <source>
        <strain evidence="2">KCTC 62195</strain>
    </source>
</reference>
<comment type="caution">
    <text evidence="1">The sequence shown here is derived from an EMBL/GenBank/DDBJ whole genome shotgun (WGS) entry which is preliminary data.</text>
</comment>
<dbReference type="RefSeq" id="WP_377812645.1">
    <property type="nucleotide sequence ID" value="NZ_JBHRSJ010000002.1"/>
</dbReference>
<dbReference type="EMBL" id="JBHRSJ010000002">
    <property type="protein sequence ID" value="MFC2971060.1"/>
    <property type="molecule type" value="Genomic_DNA"/>
</dbReference>
<dbReference type="Proteomes" id="UP001595457">
    <property type="component" value="Unassembled WGS sequence"/>
</dbReference>
<proteinExistence type="predicted"/>